<gene>
    <name evidence="2" type="ORF">M436DRAFT_62666</name>
</gene>
<dbReference type="RefSeq" id="XP_013428628.1">
    <property type="nucleotide sequence ID" value="XM_013573174.1"/>
</dbReference>
<sequence length="276" mass="30646">MDSSDSEDYIPGRSPKPTTSSKYAEKHGDTRVSLLDVVKKVKPHSPTTQALELRAVRDLGPEEDEAEMRTFTEEDYLRVRDSTFSLPVAPAVRRHEAEVASRDERAARRAARDGTSAPATTTRATRRSTRSAAVSYAESSPTEAVRSSPGFESPESEEYSPVPRGTKRKRTASRYEDEVVETGAKRRGTRTIKEDSDEEMEDAASRSRSVTPAPPIKKRSMKITTLADSDDEMEEPAVSRKSATRSRSVTPAPPIKKRKVEGKRKTVVEDSDDEME</sequence>
<dbReference type="AlphaFoldDB" id="A0A074WM83"/>
<protein>
    <submittedName>
        <fullName evidence="2">Uncharacterized protein</fullName>
    </submittedName>
</protein>
<feature type="compositionally biased region" description="Low complexity" evidence="1">
    <location>
        <begin position="147"/>
        <end position="163"/>
    </location>
</feature>
<feature type="compositionally biased region" description="Basic and acidic residues" evidence="1">
    <location>
        <begin position="93"/>
        <end position="112"/>
    </location>
</feature>
<reference evidence="2 3" key="1">
    <citation type="journal article" date="2014" name="BMC Genomics">
        <title>Genome sequencing of four Aureobasidium pullulans varieties: biotechnological potential, stress tolerance, and description of new species.</title>
        <authorList>
            <person name="Gostin Ar C."/>
            <person name="Ohm R.A."/>
            <person name="Kogej T."/>
            <person name="Sonjak S."/>
            <person name="Turk M."/>
            <person name="Zajc J."/>
            <person name="Zalar P."/>
            <person name="Grube M."/>
            <person name="Sun H."/>
            <person name="Han J."/>
            <person name="Sharma A."/>
            <person name="Chiniquy J."/>
            <person name="Ngan C.Y."/>
            <person name="Lipzen A."/>
            <person name="Barry K."/>
            <person name="Grigoriev I.V."/>
            <person name="Gunde-Cimerman N."/>
        </authorList>
    </citation>
    <scope>NUCLEOTIDE SEQUENCE [LARGE SCALE GENOMIC DNA]</scope>
    <source>
        <strain evidence="2 3">CBS 147.97</strain>
    </source>
</reference>
<dbReference type="OrthoDB" id="3897494at2759"/>
<evidence type="ECO:0000313" key="3">
    <source>
        <dbReference type="Proteomes" id="UP000027730"/>
    </source>
</evidence>
<feature type="region of interest" description="Disordered" evidence="1">
    <location>
        <begin position="93"/>
        <end position="276"/>
    </location>
</feature>
<organism evidence="2 3">
    <name type="scientific">Aureobasidium namibiae CBS 147.97</name>
    <dbReference type="NCBI Taxonomy" id="1043004"/>
    <lineage>
        <taxon>Eukaryota</taxon>
        <taxon>Fungi</taxon>
        <taxon>Dikarya</taxon>
        <taxon>Ascomycota</taxon>
        <taxon>Pezizomycotina</taxon>
        <taxon>Dothideomycetes</taxon>
        <taxon>Dothideomycetidae</taxon>
        <taxon>Dothideales</taxon>
        <taxon>Saccotheciaceae</taxon>
        <taxon>Aureobasidium</taxon>
    </lineage>
</organism>
<evidence type="ECO:0000313" key="2">
    <source>
        <dbReference type="EMBL" id="KEQ74258.1"/>
    </source>
</evidence>
<name>A0A074WM83_9PEZI</name>
<evidence type="ECO:0000256" key="1">
    <source>
        <dbReference type="SAM" id="MobiDB-lite"/>
    </source>
</evidence>
<dbReference type="Proteomes" id="UP000027730">
    <property type="component" value="Unassembled WGS sequence"/>
</dbReference>
<dbReference type="HOGENOM" id="CLU_1008270_0_0_1"/>
<accession>A0A074WM83</accession>
<feature type="region of interest" description="Disordered" evidence="1">
    <location>
        <begin position="1"/>
        <end position="27"/>
    </location>
</feature>
<dbReference type="EMBL" id="KL584707">
    <property type="protein sequence ID" value="KEQ74258.1"/>
    <property type="molecule type" value="Genomic_DNA"/>
</dbReference>
<keyword evidence="3" id="KW-1185">Reference proteome</keyword>
<proteinExistence type="predicted"/>
<dbReference type="GeneID" id="25413411"/>